<dbReference type="PANTHER" id="PTHR43868">
    <property type="entry name" value="OS02G0711200 PROTEIN"/>
    <property type="match status" value="1"/>
</dbReference>
<feature type="domain" description="ArsA/GET3 Anion-transporting ATPase-like" evidence="2">
    <location>
        <begin position="50"/>
        <end position="285"/>
    </location>
</feature>
<proteinExistence type="inferred from homology"/>
<keyword evidence="4" id="KW-1185">Reference proteome</keyword>
<dbReference type="InterPro" id="IPR040612">
    <property type="entry name" value="ArsA_HSP20-like"/>
</dbReference>
<dbReference type="Pfam" id="PF17886">
    <property type="entry name" value="ArsA_HSP20"/>
    <property type="match status" value="1"/>
</dbReference>
<organism evidence="4 5">
    <name type="scientific">Cucurbita moschata</name>
    <name type="common">Winter crookneck squash</name>
    <name type="synonym">Cucurbita pepo var. moschata</name>
    <dbReference type="NCBI Taxonomy" id="3662"/>
    <lineage>
        <taxon>Eukaryota</taxon>
        <taxon>Viridiplantae</taxon>
        <taxon>Streptophyta</taxon>
        <taxon>Embryophyta</taxon>
        <taxon>Tracheophyta</taxon>
        <taxon>Spermatophyta</taxon>
        <taxon>Magnoliopsida</taxon>
        <taxon>eudicotyledons</taxon>
        <taxon>Gunneridae</taxon>
        <taxon>Pentapetalae</taxon>
        <taxon>rosids</taxon>
        <taxon>fabids</taxon>
        <taxon>Cucurbitales</taxon>
        <taxon>Cucurbitaceae</taxon>
        <taxon>Cucurbiteae</taxon>
        <taxon>Cucurbita</taxon>
    </lineage>
</organism>
<sequence>MASSLLFSASFFGHPIPISIRTRTAPCRRRSMAIEASKEVTDVSSQNQPRMLTFLGKGGSGKTTSAVFAARHFALSGLRTCLVIHNQDATPEYLLDCKIGNSPVECSRNLSAVRLETTQMLLEPLKRLKQADSRLNMTQGTLEGIVGEELGILPGMDSIFSVLQLERFLGLSGIMAQTDQKPKYDIVVYDGICTEETIRMIGATSKARLYLKYLRSIAEKTDLGRLATPSIMRLVDEAMKISSPGSHLSGRTSTDTWQALERMLEKGSSAIAEPRRFSCFIVMDPTSPASVKSASRYWGCTIQAGAQISGAFASISSGLDAESAARLKENFSPLSLTFMPQISVGSPVDWNTVLLDASSKGPRNLLSSSKSHSSNLPSPVKFNPGNKSVTLLMPGFEKSEIRLYQYRGGSELLVEAGDQRRVISLPKEIQGKVGGAKFMDRSLVITMR</sequence>
<dbReference type="Gene3D" id="2.60.40.790">
    <property type="match status" value="1"/>
</dbReference>
<dbReference type="InterPro" id="IPR025723">
    <property type="entry name" value="ArsA/GET3_ATPase-like"/>
</dbReference>
<evidence type="ECO:0000313" key="4">
    <source>
        <dbReference type="Proteomes" id="UP000504609"/>
    </source>
</evidence>
<dbReference type="RefSeq" id="XP_022956773.1">
    <property type="nucleotide sequence ID" value="XM_023101005.1"/>
</dbReference>
<accession>A0A6J1GY43</accession>
<dbReference type="InterPro" id="IPR027417">
    <property type="entry name" value="P-loop_NTPase"/>
</dbReference>
<dbReference type="AlphaFoldDB" id="A0A6J1GY43"/>
<dbReference type="InterPro" id="IPR053262">
    <property type="entry name" value="ArsA_ATPase-like"/>
</dbReference>
<dbReference type="KEGG" id="cmos:111458379"/>
<reference evidence="5" key="1">
    <citation type="submission" date="2025-08" db="UniProtKB">
        <authorList>
            <consortium name="RefSeq"/>
        </authorList>
    </citation>
    <scope>IDENTIFICATION</scope>
    <source>
        <tissue evidence="5">Young leaves</tissue>
    </source>
</reference>
<dbReference type="PANTHER" id="PTHR43868:SF1">
    <property type="entry name" value="P-LOOP CONTAINING NUCLEOSIDE TRIPHOSPHATE HYDROLASES SUPERFAMILY PROTEIN"/>
    <property type="match status" value="1"/>
</dbReference>
<protein>
    <submittedName>
        <fullName evidence="5">Uncharacterized protein At1g26090, chloroplastic</fullName>
    </submittedName>
</protein>
<dbReference type="CDD" id="cd02035">
    <property type="entry name" value="ArsA"/>
    <property type="match status" value="1"/>
</dbReference>
<evidence type="ECO:0000259" key="3">
    <source>
        <dbReference type="Pfam" id="PF17886"/>
    </source>
</evidence>
<comment type="similarity">
    <text evidence="1">Belongs to the arsA ATPase family.</text>
</comment>
<dbReference type="SUPFAM" id="SSF52540">
    <property type="entry name" value="P-loop containing nucleoside triphosphate hydrolases"/>
    <property type="match status" value="1"/>
</dbReference>
<evidence type="ECO:0000259" key="2">
    <source>
        <dbReference type="Pfam" id="PF02374"/>
    </source>
</evidence>
<evidence type="ECO:0000313" key="5">
    <source>
        <dbReference type="RefSeq" id="XP_022956773.1"/>
    </source>
</evidence>
<dbReference type="GeneID" id="111458379"/>
<name>A0A6J1GY43_CUCMO</name>
<gene>
    <name evidence="5" type="primary">LOC111458379</name>
</gene>
<dbReference type="Gene3D" id="3.40.50.300">
    <property type="entry name" value="P-loop containing nucleotide triphosphate hydrolases"/>
    <property type="match status" value="1"/>
</dbReference>
<dbReference type="InterPro" id="IPR008978">
    <property type="entry name" value="HSP20-like_chaperone"/>
</dbReference>
<dbReference type="Pfam" id="PF02374">
    <property type="entry name" value="ArsA_ATPase"/>
    <property type="match status" value="1"/>
</dbReference>
<evidence type="ECO:0000256" key="1">
    <source>
        <dbReference type="ARBA" id="ARBA00011040"/>
    </source>
</evidence>
<feature type="domain" description="ArsA HSP20-like" evidence="3">
    <location>
        <begin position="386"/>
        <end position="447"/>
    </location>
</feature>
<dbReference type="Proteomes" id="UP000504609">
    <property type="component" value="Unplaced"/>
</dbReference>